<keyword evidence="4" id="KW-0862">Zinc</keyword>
<dbReference type="InterPro" id="IPR008567">
    <property type="entry name" value="BKACE"/>
</dbReference>
<dbReference type="GO" id="GO:0043720">
    <property type="term" value="F:3-keto-5-aminohexanoate cleavage activity"/>
    <property type="evidence" value="ECO:0007669"/>
    <property type="project" value="InterPro"/>
</dbReference>
<dbReference type="EMBL" id="CP002521">
    <property type="protein sequence ID" value="ADX47674.1"/>
    <property type="molecule type" value="Genomic_DNA"/>
</dbReference>
<evidence type="ECO:0000259" key="5">
    <source>
        <dbReference type="Pfam" id="PF20913"/>
    </source>
</evidence>
<feature type="domain" description="Oxalate biosynthetic component 1 C-terminal" evidence="6">
    <location>
        <begin position="721"/>
        <end position="1059"/>
    </location>
</feature>
<evidence type="ECO:0000256" key="3">
    <source>
        <dbReference type="ARBA" id="ARBA00022723"/>
    </source>
</evidence>
<dbReference type="OrthoDB" id="9155960at2"/>
<evidence type="ECO:0000259" key="7">
    <source>
        <dbReference type="Pfam" id="PF21502"/>
    </source>
</evidence>
<dbReference type="KEGG" id="aaa:Acav_3783"/>
<dbReference type="PANTHER" id="PTHR37418">
    <property type="entry name" value="3-KETO-5-AMINOHEXANOATE CLEAVAGE ENZYME-RELATED"/>
    <property type="match status" value="1"/>
</dbReference>
<evidence type="ECO:0000313" key="8">
    <source>
        <dbReference type="EMBL" id="ADX47674.1"/>
    </source>
</evidence>
<dbReference type="GeneID" id="34239900"/>
<name>F0Q1N2_PARA1</name>
<keyword evidence="3" id="KW-0479">Metal-binding</keyword>
<reference evidence="8" key="1">
    <citation type="submission" date="2011-02" db="EMBL/GenBank/DDBJ databases">
        <title>Complete sequence of Acidovorax avenae subsp. avenae ATCC 19860.</title>
        <authorList>
            <consortium name="US DOE Joint Genome Institute"/>
            <person name="Lucas S."/>
            <person name="Copeland A."/>
            <person name="Lapidus A."/>
            <person name="Cheng J.-F."/>
            <person name="Goodwin L."/>
            <person name="Pitluck S."/>
            <person name="Chertkov O."/>
            <person name="Held B."/>
            <person name="Detter J.C."/>
            <person name="Han C."/>
            <person name="Tapia R."/>
            <person name="Land M."/>
            <person name="Hauser L."/>
            <person name="Kyrpides N."/>
            <person name="Ivanova N."/>
            <person name="Ovchinnikova G."/>
            <person name="Pagani I."/>
            <person name="Gordon S."/>
            <person name="Woyke T."/>
        </authorList>
    </citation>
    <scope>NUCLEOTIDE SEQUENCE</scope>
    <source>
        <strain evidence="8">ATCC 19860</strain>
    </source>
</reference>
<feature type="domain" description="Oxalate biosynthetic component 1 cap" evidence="7">
    <location>
        <begin position="547"/>
        <end position="713"/>
    </location>
</feature>
<evidence type="ECO:0000313" key="9">
    <source>
        <dbReference type="Proteomes" id="UP000002482"/>
    </source>
</evidence>
<dbReference type="Pfam" id="PF21498">
    <property type="entry name" value="Obc1_C"/>
    <property type="match status" value="1"/>
</dbReference>
<evidence type="ECO:0000259" key="6">
    <source>
        <dbReference type="Pfam" id="PF21498"/>
    </source>
</evidence>
<dbReference type="Pfam" id="PF20913">
    <property type="entry name" value="ObcA_N"/>
    <property type="match status" value="1"/>
</dbReference>
<accession>F0Q1N2</accession>
<dbReference type="AlphaFoldDB" id="F0Q1N2"/>
<dbReference type="InterPro" id="IPR048877">
    <property type="entry name" value="ObcA_N"/>
</dbReference>
<gene>
    <name evidence="8" type="ordered locus">Acav_3783</name>
</gene>
<dbReference type="Pfam" id="PF05853">
    <property type="entry name" value="BKACE"/>
    <property type="match status" value="1"/>
</dbReference>
<organism evidence="8 9">
    <name type="scientific">Paracidovorax avenae (strain ATCC 19860 / DSM 7227 / CCUG 15838 / JCM 20985 / LMG 2117 / NCPPB 1011)</name>
    <name type="common">Acidovorax avenae</name>
    <dbReference type="NCBI Taxonomy" id="643561"/>
    <lineage>
        <taxon>Bacteria</taxon>
        <taxon>Pseudomonadati</taxon>
        <taxon>Pseudomonadota</taxon>
        <taxon>Betaproteobacteria</taxon>
        <taxon>Burkholderiales</taxon>
        <taxon>Comamonadaceae</taxon>
        <taxon>Paracidovorax</taxon>
    </lineage>
</organism>
<evidence type="ECO:0000256" key="4">
    <source>
        <dbReference type="ARBA" id="ARBA00022833"/>
    </source>
</evidence>
<keyword evidence="9" id="KW-1185">Reference proteome</keyword>
<evidence type="ECO:0000256" key="2">
    <source>
        <dbReference type="ARBA" id="ARBA00022679"/>
    </source>
</evidence>
<keyword evidence="2" id="KW-0808">Transferase</keyword>
<proteinExistence type="predicted"/>
<dbReference type="Proteomes" id="UP000002482">
    <property type="component" value="Chromosome"/>
</dbReference>
<dbReference type="InterPro" id="IPR048879">
    <property type="entry name" value="Obc1_C"/>
</dbReference>
<dbReference type="Pfam" id="PF21502">
    <property type="entry name" value="Obc1_cap"/>
    <property type="match status" value="1"/>
</dbReference>
<feature type="domain" description="Oxalate Biosynthetic Component A N-terminal" evidence="5">
    <location>
        <begin position="40"/>
        <end position="178"/>
    </location>
</feature>
<dbReference type="InterPro" id="IPR048878">
    <property type="entry name" value="Obc1_cap"/>
</dbReference>
<sequence length="1083" mass="118825">MHEIFITAAPVGAVPRSIEPLGPKYLSAALVRHIGGLEAALESRNGWEPVAPGGLLASESTRIPMGADFLRAIAPTAEWLERWRREAGLRARDGVFQYHPDGPVLRQLDAAWFARIGSEKASRELVVHLTGQGWTSDENGGLAWPHAGAVESYIPPDLVHLLHSCGTGVVDGLSDAGWCHAGTGFALSGKGATCWLPVAPAAIVDECVAAVREGAAILHLHTRERGGQAWKLPWSSLSLLTGPQPNRIAPDDYEAIVPRLRAQVPLAILNLSTSVRGGGDSGSTIRREHLRPYEPEGMPPELSSLSPGEVLFQSGGGYLNTPDFLQRQLDHARRHGIRPEIEVFNHTILQNTLEDFRPRLEEAGSPCLLMLVAGVDQYRRAGEAFEDDSLIPAVQRQAIFALLQAGDAPGIDRALDMAAAALAPVVEQIRHRLPTARISVLMPGPMQQLLPRLAVRLQLDGVRVGLEDGLTVPDRNVPGGLRKGRTAEQVRWLREELEALGCRVLSAEATRQALRMPSSAETLFLAAMEATASLAGAGGPAPASPMEALVHALAPLRPAFERREQWLRAQLSRHGRGDPANAAATARDLIRQAGLYVRYFIEERERYPMQGARAFRNPYEIQPLNHAWELLLEAGQDASFYEEALQRLAARAGVAPGSFLAPPSQRKGRDLRFIEYIASLPCRLGQHRMEVEHFGLRRLPGYNAFMANLFLGMEEAYRGLRARSEAEPKSQGILAFHADTGDTIDLRNLQDELGRSQWVVLPCTTDTHYAEGIRQAKKLAAAFLSFLRSVVPSHAAALHVIGFVHTGQDRDGLPLVEASLLHHRFLLGTDRHAAIVSHASRLLYEAILLPRLVQEPERLMRRMDGTVARAAGLPLHEDGSAARRVDPRAVAGTPPLRFLAHSSGIAALQQMDNAMRQDMEALGYSAQEQKTLFHRNVVVSFASTADIRTDLPGTPTVDITAYNDVRSMAGTTTPDYALGDSHRRAQARAARAAGYRYEATHWKLIENAGGKTLLRRMGVFLQDDPARLDDGHALRRYLQGAPDEIHHLIRQLHWNSDAPHFDGTLRRMAPPEALQPQQRQHRP</sequence>
<dbReference type="InterPro" id="IPR013785">
    <property type="entry name" value="Aldolase_TIM"/>
</dbReference>
<protein>
    <submittedName>
        <fullName evidence="8">Uncharacterized protein</fullName>
    </submittedName>
</protein>
<dbReference type="GO" id="GO:0046872">
    <property type="term" value="F:metal ion binding"/>
    <property type="evidence" value="ECO:0007669"/>
    <property type="project" value="UniProtKB-KW"/>
</dbReference>
<comment type="cofactor">
    <cofactor evidence="1">
        <name>Zn(2+)</name>
        <dbReference type="ChEBI" id="CHEBI:29105"/>
    </cofactor>
</comment>
<dbReference type="RefSeq" id="WP_013596152.1">
    <property type="nucleotide sequence ID" value="NC_015138.1"/>
</dbReference>
<dbReference type="HOGENOM" id="CLU_279746_0_0_4"/>
<dbReference type="Gene3D" id="3.20.20.70">
    <property type="entry name" value="Aldolase class I"/>
    <property type="match status" value="1"/>
</dbReference>
<evidence type="ECO:0000256" key="1">
    <source>
        <dbReference type="ARBA" id="ARBA00001947"/>
    </source>
</evidence>
<dbReference type="PANTHER" id="PTHR37418:SF2">
    <property type="entry name" value="3-KETO-5-AMINOHEXANOATE CLEAVAGE ENZYME"/>
    <property type="match status" value="1"/>
</dbReference>